<dbReference type="Proteomes" id="UP000737171">
    <property type="component" value="Unassembled WGS sequence"/>
</dbReference>
<proteinExistence type="predicted"/>
<dbReference type="RefSeq" id="WP_173128938.1">
    <property type="nucleotide sequence ID" value="NZ_JABRWJ010000008.1"/>
</dbReference>
<sequence>MLPTPDPAAAFAVIGPTAPVHGPLVFDSPHSWPHWPADGTPTLATPAELATSWDAWVDELWAAAVAGRAPLLAARFHRAYIDANRARDDLDPALLAAPWPEPLHPAPTSQRGMGLIRRDVLPGVPMYAQPLPVDEVRGRLQRCYEPYHARLAALVDAAFARWGFSVHVDCHSMKSVGNAMNEDCGRPRPDLVVSDLDGRGADARLVAWVVENLRGLGYSVGINDPYRGGELVRRHGRPAAGRHSLQIEIKRSLYMDEARCERHAGFERLAADLGRFVHALDSALAGELGAVLKPIPSPPPGARA</sequence>
<dbReference type="Gene3D" id="3.40.630.40">
    <property type="entry name" value="Zn-dependent exopeptidases"/>
    <property type="match status" value="1"/>
</dbReference>
<gene>
    <name evidence="1" type="ORF">HLB44_24960</name>
</gene>
<evidence type="ECO:0000313" key="1">
    <source>
        <dbReference type="EMBL" id="NRF70263.1"/>
    </source>
</evidence>
<keyword evidence="2" id="KW-1185">Reference proteome</keyword>
<dbReference type="EMBL" id="JABRWJ010000008">
    <property type="protein sequence ID" value="NRF70263.1"/>
    <property type="molecule type" value="Genomic_DNA"/>
</dbReference>
<organism evidence="1 2">
    <name type="scientific">Pseudaquabacterium terrae</name>
    <dbReference type="NCBI Taxonomy" id="2732868"/>
    <lineage>
        <taxon>Bacteria</taxon>
        <taxon>Pseudomonadati</taxon>
        <taxon>Pseudomonadota</taxon>
        <taxon>Betaproteobacteria</taxon>
        <taxon>Burkholderiales</taxon>
        <taxon>Sphaerotilaceae</taxon>
        <taxon>Pseudaquabacterium</taxon>
    </lineage>
</organism>
<reference evidence="1 2" key="1">
    <citation type="submission" date="2020-05" db="EMBL/GenBank/DDBJ databases">
        <title>Aquincola sp. isolate from soil.</title>
        <authorList>
            <person name="Han J."/>
            <person name="Kim D.-U."/>
        </authorList>
    </citation>
    <scope>NUCLEOTIDE SEQUENCE [LARGE SCALE GENOMIC DNA]</scope>
    <source>
        <strain evidence="1 2">S2</strain>
    </source>
</reference>
<accession>A0ABX2ENR5</accession>
<comment type="caution">
    <text evidence="1">The sequence shown here is derived from an EMBL/GenBank/DDBJ whole genome shotgun (WGS) entry which is preliminary data.</text>
</comment>
<evidence type="ECO:0000313" key="2">
    <source>
        <dbReference type="Proteomes" id="UP000737171"/>
    </source>
</evidence>
<name>A0ABX2ENR5_9BURK</name>
<dbReference type="SUPFAM" id="SSF53187">
    <property type="entry name" value="Zn-dependent exopeptidases"/>
    <property type="match status" value="1"/>
</dbReference>
<dbReference type="Pfam" id="PF05013">
    <property type="entry name" value="FGase"/>
    <property type="match status" value="1"/>
</dbReference>
<protein>
    <submittedName>
        <fullName evidence="1">N-formylglutamate amidohydrolase</fullName>
    </submittedName>
</protein>
<dbReference type="InterPro" id="IPR007709">
    <property type="entry name" value="N-FG_amidohydro"/>
</dbReference>